<dbReference type="AlphaFoldDB" id="A0A060DDL0"/>
<sequence>MKLSGGLVAVMTLSVPGPPETVIEIGLKSPLVGLLTPVIFTAARPRACSALAMSPAAPVIRPLPVIVIW</sequence>
<reference evidence="1 2" key="1">
    <citation type="journal article" date="2014" name="Genome Announc.">
        <title>Complete Genome Sequence of the Model Rhizosphere Strain Azospirillum brasilense Az39, Successfully Applied in Agriculture.</title>
        <authorList>
            <person name="Rivera D."/>
            <person name="Revale S."/>
            <person name="Molina R."/>
            <person name="Gualpa J."/>
            <person name="Puente M."/>
            <person name="Maroniche G."/>
            <person name="Paris G."/>
            <person name="Baker D."/>
            <person name="Clavijo B."/>
            <person name="McLay K."/>
            <person name="Spaepen S."/>
            <person name="Perticari A."/>
            <person name="Vazquez M."/>
            <person name="Wisniewski-Dye F."/>
            <person name="Watkins C."/>
            <person name="Martinez-Abarca F."/>
            <person name="Vanderleyden J."/>
            <person name="Cassan F."/>
        </authorList>
    </citation>
    <scope>NUCLEOTIDE SEQUENCE [LARGE SCALE GENOMIC DNA]</scope>
    <source>
        <strain evidence="1 2">Az39</strain>
    </source>
</reference>
<name>A0A060DDL0_9PROT</name>
<evidence type="ECO:0000313" key="2">
    <source>
        <dbReference type="Proteomes" id="UP000027186"/>
    </source>
</evidence>
<dbReference type="KEGG" id="abq:ABAZ39_09655"/>
<dbReference type="EMBL" id="CP007793">
    <property type="protein sequence ID" value="AIB12261.1"/>
    <property type="molecule type" value="Genomic_DNA"/>
</dbReference>
<dbReference type="Proteomes" id="UP000027186">
    <property type="component" value="Chromosome"/>
</dbReference>
<organism evidence="1 2">
    <name type="scientific">Azospirillum argentinense</name>
    <dbReference type="NCBI Taxonomy" id="2970906"/>
    <lineage>
        <taxon>Bacteria</taxon>
        <taxon>Pseudomonadati</taxon>
        <taxon>Pseudomonadota</taxon>
        <taxon>Alphaproteobacteria</taxon>
        <taxon>Rhodospirillales</taxon>
        <taxon>Azospirillaceae</taxon>
        <taxon>Azospirillum</taxon>
    </lineage>
</organism>
<protein>
    <submittedName>
        <fullName evidence="1">Uncharacterized protein</fullName>
    </submittedName>
</protein>
<accession>A0A060DDL0</accession>
<evidence type="ECO:0000313" key="1">
    <source>
        <dbReference type="EMBL" id="AIB12261.1"/>
    </source>
</evidence>
<gene>
    <name evidence="1" type="ORF">ABAZ39_09655</name>
</gene>
<proteinExistence type="predicted"/>